<dbReference type="GO" id="GO:0031177">
    <property type="term" value="F:phosphopantetheine binding"/>
    <property type="evidence" value="ECO:0007669"/>
    <property type="project" value="TreeGrafter"/>
</dbReference>
<evidence type="ECO:0000256" key="1">
    <source>
        <dbReference type="ARBA" id="ARBA00022450"/>
    </source>
</evidence>
<dbReference type="Gene3D" id="3.40.50.12780">
    <property type="entry name" value="N-terminal domain of ligase-like"/>
    <property type="match status" value="1"/>
</dbReference>
<proteinExistence type="inferred from homology"/>
<gene>
    <name evidence="5" type="ORF">AbraCBS73388_007051</name>
</gene>
<dbReference type="PANTHER" id="PTHR45527:SF1">
    <property type="entry name" value="FATTY ACID SYNTHASE"/>
    <property type="match status" value="1"/>
</dbReference>
<accession>A0A9W6DUH9</accession>
<organism evidence="5 6">
    <name type="scientific">Aspergillus brasiliensis</name>
    <dbReference type="NCBI Taxonomy" id="319629"/>
    <lineage>
        <taxon>Eukaryota</taxon>
        <taxon>Fungi</taxon>
        <taxon>Dikarya</taxon>
        <taxon>Ascomycota</taxon>
        <taxon>Pezizomycotina</taxon>
        <taxon>Eurotiomycetes</taxon>
        <taxon>Eurotiomycetidae</taxon>
        <taxon>Eurotiales</taxon>
        <taxon>Aspergillaceae</taxon>
        <taxon>Aspergillus</taxon>
        <taxon>Aspergillus subgen. Circumdati</taxon>
    </lineage>
</organism>
<evidence type="ECO:0000256" key="2">
    <source>
        <dbReference type="ARBA" id="ARBA00022553"/>
    </source>
</evidence>
<feature type="domain" description="AMP-dependent synthetase/ligase" evidence="4">
    <location>
        <begin position="247"/>
        <end position="336"/>
    </location>
</feature>
<dbReference type="SUPFAM" id="SSF56801">
    <property type="entry name" value="Acetyl-CoA synthetase-like"/>
    <property type="match status" value="1"/>
</dbReference>
<protein>
    <recommendedName>
        <fullName evidence="4">AMP-dependent synthetase/ligase domain-containing protein</fullName>
    </recommendedName>
</protein>
<dbReference type="AlphaFoldDB" id="A0A9W6DUH9"/>
<keyword evidence="1" id="KW-0596">Phosphopantetheine</keyword>
<dbReference type="SUPFAM" id="SSF52777">
    <property type="entry name" value="CoA-dependent acyltransferases"/>
    <property type="match status" value="1"/>
</dbReference>
<comment type="caution">
    <text evidence="5">The sequence shown here is derived from an EMBL/GenBank/DDBJ whole genome shotgun (WGS) entry which is preliminary data.</text>
</comment>
<dbReference type="PANTHER" id="PTHR45527">
    <property type="entry name" value="NONRIBOSOMAL PEPTIDE SYNTHETASE"/>
    <property type="match status" value="1"/>
</dbReference>
<keyword evidence="2" id="KW-0597">Phosphoprotein</keyword>
<dbReference type="Proteomes" id="UP001143548">
    <property type="component" value="Unassembled WGS sequence"/>
</dbReference>
<dbReference type="InterPro" id="IPR042099">
    <property type="entry name" value="ANL_N_sf"/>
</dbReference>
<dbReference type="InterPro" id="IPR000873">
    <property type="entry name" value="AMP-dep_synth/lig_dom"/>
</dbReference>
<comment type="similarity">
    <text evidence="3">Belongs to the NRP synthetase family.</text>
</comment>
<dbReference type="Gene3D" id="3.30.559.30">
    <property type="entry name" value="Nonribosomal peptide synthetase, condensation domain"/>
    <property type="match status" value="1"/>
</dbReference>
<name>A0A9W6DUH9_9EURO</name>
<reference evidence="5" key="1">
    <citation type="submission" date="2022-07" db="EMBL/GenBank/DDBJ databases">
        <title>Taxonomy of Aspergillus series Nigri: significant species reduction supported by multi-species coalescent approaches.</title>
        <authorList>
            <person name="Bian C."/>
            <person name="Kusuya Y."/>
            <person name="Sklenar F."/>
            <person name="D'hooge E."/>
            <person name="Yaguchi T."/>
            <person name="Takahashi H."/>
            <person name="Hubka V."/>
        </authorList>
    </citation>
    <scope>NUCLEOTIDE SEQUENCE</scope>
    <source>
        <strain evidence="5">CBS 733.88</strain>
    </source>
</reference>
<evidence type="ECO:0000313" key="5">
    <source>
        <dbReference type="EMBL" id="GKZ27936.1"/>
    </source>
</evidence>
<sequence>MPASSTLSPVSVDPCFFPRMVGHPNKGNGGYQTVTVSRPSQREITEFCVKRRVPMEHVVAAAWSLTLREYVGSETVAFAFRDRVNLAPQLVGAKMESSAWLTELVDSFKKDSPHNTTCEVYTQDLLPALHSNINTAVLWDDSKESGNGRSSVSDGLLDTSEYAVSVQIPHLELRYNRSHLEDLDADNVANALSQAIAKIVKSESPTTLRDVSLLGEEGMKQIKQWNANMPDLWPVRIEEIIYQLVLEQPNSPAVHAWDGHYTYAELDRAADGFANYLRKLGVKPGMIVPFCFPKSSWAVVAVLAILKAGGAAAALDPNYPSERLRQIMEQTGATIIRLMTAFSVRRTRQIWSLLGQGL</sequence>
<dbReference type="Pfam" id="PF00501">
    <property type="entry name" value="AMP-binding"/>
    <property type="match status" value="1"/>
</dbReference>
<dbReference type="GO" id="GO:0005737">
    <property type="term" value="C:cytoplasm"/>
    <property type="evidence" value="ECO:0007669"/>
    <property type="project" value="TreeGrafter"/>
</dbReference>
<dbReference type="EMBL" id="BROQ01000383">
    <property type="protein sequence ID" value="GKZ27936.1"/>
    <property type="molecule type" value="Genomic_DNA"/>
</dbReference>
<dbReference type="GO" id="GO:0044550">
    <property type="term" value="P:secondary metabolite biosynthetic process"/>
    <property type="evidence" value="ECO:0007669"/>
    <property type="project" value="TreeGrafter"/>
</dbReference>
<evidence type="ECO:0000256" key="3">
    <source>
        <dbReference type="ARBA" id="ARBA00029454"/>
    </source>
</evidence>
<evidence type="ECO:0000313" key="6">
    <source>
        <dbReference type="Proteomes" id="UP001143548"/>
    </source>
</evidence>
<evidence type="ECO:0000259" key="4">
    <source>
        <dbReference type="Pfam" id="PF00501"/>
    </source>
</evidence>
<dbReference type="GO" id="GO:0043041">
    <property type="term" value="P:amino acid activation for nonribosomal peptide biosynthetic process"/>
    <property type="evidence" value="ECO:0007669"/>
    <property type="project" value="TreeGrafter"/>
</dbReference>